<dbReference type="Proteomes" id="UP000230002">
    <property type="component" value="Unassembled WGS sequence"/>
</dbReference>
<organism evidence="2 3">
    <name type="scientific">Ganoderma sinense ZZ0214-1</name>
    <dbReference type="NCBI Taxonomy" id="1077348"/>
    <lineage>
        <taxon>Eukaryota</taxon>
        <taxon>Fungi</taxon>
        <taxon>Dikarya</taxon>
        <taxon>Basidiomycota</taxon>
        <taxon>Agaricomycotina</taxon>
        <taxon>Agaricomycetes</taxon>
        <taxon>Polyporales</taxon>
        <taxon>Polyporaceae</taxon>
        <taxon>Ganoderma</taxon>
    </lineage>
</organism>
<reference evidence="2 3" key="1">
    <citation type="journal article" date="2015" name="Sci. Rep.">
        <title>Chromosome-level genome map provides insights into diverse defense mechanisms in the medicinal fungus Ganoderma sinense.</title>
        <authorList>
            <person name="Zhu Y."/>
            <person name="Xu J."/>
            <person name="Sun C."/>
            <person name="Zhou S."/>
            <person name="Xu H."/>
            <person name="Nelson D.R."/>
            <person name="Qian J."/>
            <person name="Song J."/>
            <person name="Luo H."/>
            <person name="Xiang L."/>
            <person name="Li Y."/>
            <person name="Xu Z."/>
            <person name="Ji A."/>
            <person name="Wang L."/>
            <person name="Lu S."/>
            <person name="Hayward A."/>
            <person name="Sun W."/>
            <person name="Li X."/>
            <person name="Schwartz D.C."/>
            <person name="Wang Y."/>
            <person name="Chen S."/>
        </authorList>
    </citation>
    <scope>NUCLEOTIDE SEQUENCE [LARGE SCALE GENOMIC DNA]</scope>
    <source>
        <strain evidence="2 3">ZZ0214-1</strain>
    </source>
</reference>
<proteinExistence type="predicted"/>
<feature type="region of interest" description="Disordered" evidence="1">
    <location>
        <begin position="36"/>
        <end position="68"/>
    </location>
</feature>
<keyword evidence="3" id="KW-1185">Reference proteome</keyword>
<evidence type="ECO:0000256" key="1">
    <source>
        <dbReference type="SAM" id="MobiDB-lite"/>
    </source>
</evidence>
<gene>
    <name evidence="2" type="ORF">GSI_11711</name>
</gene>
<dbReference type="AlphaFoldDB" id="A0A2G8RWU0"/>
<accession>A0A2G8RWU0</accession>
<evidence type="ECO:0000313" key="3">
    <source>
        <dbReference type="Proteomes" id="UP000230002"/>
    </source>
</evidence>
<comment type="caution">
    <text evidence="2">The sequence shown here is derived from an EMBL/GenBank/DDBJ whole genome shotgun (WGS) entry which is preliminary data.</text>
</comment>
<evidence type="ECO:0000313" key="2">
    <source>
        <dbReference type="EMBL" id="PIL25957.1"/>
    </source>
</evidence>
<name>A0A2G8RWU0_9APHY</name>
<sequence>MLAWVGCEAMQEVGHGRDGLLASAPPDGVAWRIKSPQLRPVHRQHLPRNPQRDRPSSLAPPERSDRPLPICHQKRLESLGSLLSAHHGPVRGGWPGLERENTSQTKVRDGDLQRTLRLPCVPCCLKHYREGYGVWFNTEDGTHCVPDEKHRVRSSNAEQRNHVAVNSLSVDGAFNSNVGLRVQHNIVSCEVFVHAYGSIRFGD</sequence>
<dbReference type="EMBL" id="AYKW01000045">
    <property type="protein sequence ID" value="PIL25957.1"/>
    <property type="molecule type" value="Genomic_DNA"/>
</dbReference>
<protein>
    <submittedName>
        <fullName evidence="2">Uncharacterized protein</fullName>
    </submittedName>
</protein>